<evidence type="ECO:0000313" key="2">
    <source>
        <dbReference type="EMBL" id="QCI79470.1"/>
    </source>
</evidence>
<proteinExistence type="predicted"/>
<accession>A0A4D7C6J0</accession>
<dbReference type="Pfam" id="PF01590">
    <property type="entry name" value="GAF"/>
    <property type="match status" value="1"/>
</dbReference>
<dbReference type="AlphaFoldDB" id="A0A4D7C6J0"/>
<feature type="domain" description="GAF" evidence="1">
    <location>
        <begin position="31"/>
        <end position="117"/>
    </location>
</feature>
<name>A0A4D7C6J0_9SPHN</name>
<dbReference type="InterPro" id="IPR003018">
    <property type="entry name" value="GAF"/>
</dbReference>
<reference evidence="3" key="1">
    <citation type="submission" date="2019-04" db="EMBL/GenBank/DDBJ databases">
        <title>Complete genome sequence of Sphingomonas sp. W1-2-3.</title>
        <authorList>
            <person name="Im W.T."/>
        </authorList>
    </citation>
    <scope>NUCLEOTIDE SEQUENCE [LARGE SCALE GENOMIC DNA]</scope>
    <source>
        <strain evidence="3">W1-2-3</strain>
    </source>
</reference>
<dbReference type="EMBL" id="CP039704">
    <property type="protein sequence ID" value="QCI79470.1"/>
    <property type="molecule type" value="Genomic_DNA"/>
</dbReference>
<dbReference type="PANTHER" id="PTHR43102:SF2">
    <property type="entry name" value="GAF DOMAIN-CONTAINING PROTEIN"/>
    <property type="match status" value="1"/>
</dbReference>
<keyword evidence="3" id="KW-1185">Reference proteome</keyword>
<sequence length="122" mass="13608">MDAASFKFYYSPLLEQVRLRELKALDIMNSDAESSFDTIVDLAAAITQAPIAVISLLDESRQWFKARVGLDVPETPRSIAFCDHTIRSDEPMIIEDALEDPRFAQNPWYSPSPVSASTAASR</sequence>
<organism evidence="2 3">
    <name type="scientific">Hankyongella ginsenosidimutans</name>
    <dbReference type="NCBI Taxonomy" id="1763828"/>
    <lineage>
        <taxon>Bacteria</taxon>
        <taxon>Pseudomonadati</taxon>
        <taxon>Pseudomonadota</taxon>
        <taxon>Alphaproteobacteria</taxon>
        <taxon>Sphingomonadales</taxon>
        <taxon>Sphingomonadaceae</taxon>
        <taxon>Hankyongella</taxon>
    </lineage>
</organism>
<dbReference type="SUPFAM" id="SSF55781">
    <property type="entry name" value="GAF domain-like"/>
    <property type="match status" value="1"/>
</dbReference>
<dbReference type="InterPro" id="IPR029016">
    <property type="entry name" value="GAF-like_dom_sf"/>
</dbReference>
<dbReference type="PANTHER" id="PTHR43102">
    <property type="entry name" value="SLR1143 PROTEIN"/>
    <property type="match status" value="1"/>
</dbReference>
<dbReference type="KEGG" id="hgn:E6W36_07700"/>
<dbReference type="Gene3D" id="3.30.450.40">
    <property type="match status" value="1"/>
</dbReference>
<evidence type="ECO:0000313" key="3">
    <source>
        <dbReference type="Proteomes" id="UP000298714"/>
    </source>
</evidence>
<protein>
    <submittedName>
        <fullName evidence="2">GAF domain-containing protein</fullName>
    </submittedName>
</protein>
<gene>
    <name evidence="2" type="ORF">E6W36_07700</name>
</gene>
<dbReference type="RefSeq" id="WP_222874316.1">
    <property type="nucleotide sequence ID" value="NZ_CP039704.1"/>
</dbReference>
<evidence type="ECO:0000259" key="1">
    <source>
        <dbReference type="Pfam" id="PF01590"/>
    </source>
</evidence>
<dbReference type="Proteomes" id="UP000298714">
    <property type="component" value="Chromosome"/>
</dbReference>